<protein>
    <submittedName>
        <fullName evidence="1">Uncharacterized protein</fullName>
    </submittedName>
</protein>
<name>A0A0A9F4M8_ARUDO</name>
<dbReference type="AlphaFoldDB" id="A0A0A9F4M8"/>
<evidence type="ECO:0000313" key="1">
    <source>
        <dbReference type="EMBL" id="JAE06134.1"/>
    </source>
</evidence>
<organism evidence="1">
    <name type="scientific">Arundo donax</name>
    <name type="common">Giant reed</name>
    <name type="synonym">Donax arundinaceus</name>
    <dbReference type="NCBI Taxonomy" id="35708"/>
    <lineage>
        <taxon>Eukaryota</taxon>
        <taxon>Viridiplantae</taxon>
        <taxon>Streptophyta</taxon>
        <taxon>Embryophyta</taxon>
        <taxon>Tracheophyta</taxon>
        <taxon>Spermatophyta</taxon>
        <taxon>Magnoliopsida</taxon>
        <taxon>Liliopsida</taxon>
        <taxon>Poales</taxon>
        <taxon>Poaceae</taxon>
        <taxon>PACMAD clade</taxon>
        <taxon>Arundinoideae</taxon>
        <taxon>Arundineae</taxon>
        <taxon>Arundo</taxon>
    </lineage>
</organism>
<reference evidence="1" key="2">
    <citation type="journal article" date="2015" name="Data Brief">
        <title>Shoot transcriptome of the giant reed, Arundo donax.</title>
        <authorList>
            <person name="Barrero R.A."/>
            <person name="Guerrero F.D."/>
            <person name="Moolhuijzen P."/>
            <person name="Goolsby J.A."/>
            <person name="Tidwell J."/>
            <person name="Bellgard S.E."/>
            <person name="Bellgard M.I."/>
        </authorList>
    </citation>
    <scope>NUCLEOTIDE SEQUENCE</scope>
    <source>
        <tissue evidence="1">Shoot tissue taken approximately 20 cm above the soil surface</tissue>
    </source>
</reference>
<proteinExistence type="predicted"/>
<accession>A0A0A9F4M8</accession>
<reference evidence="1" key="1">
    <citation type="submission" date="2014-09" db="EMBL/GenBank/DDBJ databases">
        <authorList>
            <person name="Magalhaes I.L.F."/>
            <person name="Oliveira U."/>
            <person name="Santos F.R."/>
            <person name="Vidigal T.H.D.A."/>
            <person name="Brescovit A.D."/>
            <person name="Santos A.J."/>
        </authorList>
    </citation>
    <scope>NUCLEOTIDE SEQUENCE</scope>
    <source>
        <tissue evidence="1">Shoot tissue taken approximately 20 cm above the soil surface</tissue>
    </source>
</reference>
<sequence length="58" mass="6620">MTSEQACMYPCAVGVTKRMVFRLTTGDSYRRQQNIQLKTKIGNSGAEYHNNLPLLQKK</sequence>
<dbReference type="EMBL" id="GBRH01191762">
    <property type="protein sequence ID" value="JAE06134.1"/>
    <property type="molecule type" value="Transcribed_RNA"/>
</dbReference>